<proteinExistence type="predicted"/>
<evidence type="ECO:0000313" key="2">
    <source>
        <dbReference type="Proteomes" id="UP000812440"/>
    </source>
</evidence>
<dbReference type="AlphaFoldDB" id="A0A8T2JLC0"/>
<gene>
    <name evidence="1" type="ORF">GDO86_011997</name>
</gene>
<accession>A0A8T2JLC0</accession>
<dbReference type="Proteomes" id="UP000812440">
    <property type="component" value="Chromosome 6"/>
</dbReference>
<sequence>MSSPLYSQFFNSTKKITKNKIAFWDFSHRESVTGIDSLRKQKCISLALHSNEYWLCKGKVVTGCGLHGLLLCKFCKIL</sequence>
<keyword evidence="2" id="KW-1185">Reference proteome</keyword>
<evidence type="ECO:0000313" key="1">
    <source>
        <dbReference type="EMBL" id="KAG8443411.1"/>
    </source>
</evidence>
<name>A0A8T2JLC0_9PIPI</name>
<comment type="caution">
    <text evidence="1">The sequence shown here is derived from an EMBL/GenBank/DDBJ whole genome shotgun (WGS) entry which is preliminary data.</text>
</comment>
<protein>
    <submittedName>
        <fullName evidence="1">Uncharacterized protein</fullName>
    </submittedName>
</protein>
<organism evidence="1 2">
    <name type="scientific">Hymenochirus boettgeri</name>
    <name type="common">Congo dwarf clawed frog</name>
    <dbReference type="NCBI Taxonomy" id="247094"/>
    <lineage>
        <taxon>Eukaryota</taxon>
        <taxon>Metazoa</taxon>
        <taxon>Chordata</taxon>
        <taxon>Craniata</taxon>
        <taxon>Vertebrata</taxon>
        <taxon>Euteleostomi</taxon>
        <taxon>Amphibia</taxon>
        <taxon>Batrachia</taxon>
        <taxon>Anura</taxon>
        <taxon>Pipoidea</taxon>
        <taxon>Pipidae</taxon>
        <taxon>Pipinae</taxon>
        <taxon>Hymenochirus</taxon>
    </lineage>
</organism>
<reference evidence="1" key="1">
    <citation type="thesis" date="2020" institute="ProQuest LLC" country="789 East Eisenhower Parkway, Ann Arbor, MI, USA">
        <title>Comparative Genomics and Chromosome Evolution.</title>
        <authorList>
            <person name="Mudd A.B."/>
        </authorList>
    </citation>
    <scope>NUCLEOTIDE SEQUENCE</scope>
    <source>
        <strain evidence="1">Female2</strain>
        <tissue evidence="1">Blood</tissue>
    </source>
</reference>
<dbReference type="EMBL" id="JAACNH010000005">
    <property type="protein sequence ID" value="KAG8443411.1"/>
    <property type="molecule type" value="Genomic_DNA"/>
</dbReference>